<evidence type="ECO:0000256" key="1">
    <source>
        <dbReference type="SAM" id="MobiDB-lite"/>
    </source>
</evidence>
<evidence type="ECO:0008006" key="4">
    <source>
        <dbReference type="Google" id="ProtNLM"/>
    </source>
</evidence>
<organism evidence="2 3">
    <name type="scientific">Discina gigas</name>
    <dbReference type="NCBI Taxonomy" id="1032678"/>
    <lineage>
        <taxon>Eukaryota</taxon>
        <taxon>Fungi</taxon>
        <taxon>Dikarya</taxon>
        <taxon>Ascomycota</taxon>
        <taxon>Pezizomycotina</taxon>
        <taxon>Pezizomycetes</taxon>
        <taxon>Pezizales</taxon>
        <taxon>Discinaceae</taxon>
        <taxon>Discina</taxon>
    </lineage>
</organism>
<feature type="compositionally biased region" description="Basic and acidic residues" evidence="1">
    <location>
        <begin position="158"/>
        <end position="169"/>
    </location>
</feature>
<sequence>MEPFNAPQQIWGLHDLAEEIKMLKAAQFEHADRLTQHTERIGRLEQQHDDSKIRSLWGTPSPFPPMLSSGSFSQQQVNSGPTDDFNDFDEQQQQSLLAELRLDDVDVPRRGASRANSVRFDDSAIQNHWIHDSQSSNDYFGHRNSNSLGGGYPMTERSSSHKSDYKSDGRQSSMRSYGDNSSFFDGDIGTTFHPSIQSLDILDCDAHRPSAPTSGPAPAIIRCWLDNTSSFDSLLYAVVCTGSVKSLVDISLITRFGLQEQMTREKDGEYKISLAIYLPDAAIQQPIRGNGQTQLPKLTVRFTVVPSRKSSCAKSEVGIFLGSDVLSDHMGDVLFSQSQLLLYVDDGRKMFVPFARPDVQVGFSDVCTIHIGDQLSEQQLGEIFPQASTCHQGQGPARPDDSRIGIEEPARVQLPVSSPKPVRGRKAAVIISSVSSPKSPTALDETLSKDNSRRNSIRQSGGSGNKEHSQGRGEDFGVGSEFSNEAGVSSSEDEILKESRHTSRRSRSDGEGALWNTSRIKPNEPAAGGSKGTIGVWESWRKGQMGQKKDTQVPSRGMKVLRTSKSSSLSDVRANHQSGGGGDVPADEPDSNTTVSPQGFTRADSSLNAGIPSAGEKGVFRSQRRTSSAEVSSSFLAGNPALIPKPKSSNVVGGASAFHWMAPKFSTSAVE</sequence>
<feature type="compositionally biased region" description="Low complexity" evidence="1">
    <location>
        <begin position="431"/>
        <end position="440"/>
    </location>
</feature>
<feature type="compositionally biased region" description="Basic and acidic residues" evidence="1">
    <location>
        <begin position="465"/>
        <end position="475"/>
    </location>
</feature>
<feature type="region of interest" description="Disordered" evidence="1">
    <location>
        <begin position="431"/>
        <end position="653"/>
    </location>
</feature>
<feature type="region of interest" description="Disordered" evidence="1">
    <location>
        <begin position="46"/>
        <end position="87"/>
    </location>
</feature>
<keyword evidence="3" id="KW-1185">Reference proteome</keyword>
<gene>
    <name evidence="2" type="ORF">Q9L58_003943</name>
</gene>
<evidence type="ECO:0000313" key="2">
    <source>
        <dbReference type="EMBL" id="KAL0637120.1"/>
    </source>
</evidence>
<reference evidence="2 3" key="1">
    <citation type="submission" date="2024-02" db="EMBL/GenBank/DDBJ databases">
        <title>Discinaceae phylogenomics.</title>
        <authorList>
            <person name="Dirks A.C."/>
            <person name="James T.Y."/>
        </authorList>
    </citation>
    <scope>NUCLEOTIDE SEQUENCE [LARGE SCALE GENOMIC DNA]</scope>
    <source>
        <strain evidence="2 3">ACD0624</strain>
    </source>
</reference>
<protein>
    <recommendedName>
        <fullName evidence="4">Ubiquitin carboxyl-terminal hydrolase 19</fullName>
    </recommendedName>
</protein>
<comment type="caution">
    <text evidence="2">The sequence shown here is derived from an EMBL/GenBank/DDBJ whole genome shotgun (WGS) entry which is preliminary data.</text>
</comment>
<feature type="compositionally biased region" description="Basic and acidic residues" evidence="1">
    <location>
        <begin position="494"/>
        <end position="510"/>
    </location>
</feature>
<dbReference type="Proteomes" id="UP001447188">
    <property type="component" value="Unassembled WGS sequence"/>
</dbReference>
<feature type="compositionally biased region" description="Polar residues" evidence="1">
    <location>
        <begin position="68"/>
        <end position="81"/>
    </location>
</feature>
<accession>A0ABR3GMU1</accession>
<name>A0ABR3GMU1_9PEZI</name>
<evidence type="ECO:0000313" key="3">
    <source>
        <dbReference type="Proteomes" id="UP001447188"/>
    </source>
</evidence>
<feature type="compositionally biased region" description="Polar residues" evidence="1">
    <location>
        <begin position="481"/>
        <end position="490"/>
    </location>
</feature>
<feature type="compositionally biased region" description="Polar residues" evidence="1">
    <location>
        <begin position="591"/>
        <end position="608"/>
    </location>
</feature>
<feature type="compositionally biased region" description="Polar residues" evidence="1">
    <location>
        <begin position="625"/>
        <end position="636"/>
    </location>
</feature>
<proteinExistence type="predicted"/>
<feature type="region of interest" description="Disordered" evidence="1">
    <location>
        <begin position="140"/>
        <end position="177"/>
    </location>
</feature>
<dbReference type="EMBL" id="JBBBZM010000039">
    <property type="protein sequence ID" value="KAL0637120.1"/>
    <property type="molecule type" value="Genomic_DNA"/>
</dbReference>